<evidence type="ECO:0000256" key="1">
    <source>
        <dbReference type="SAM" id="SignalP"/>
    </source>
</evidence>
<dbReference type="AlphaFoldDB" id="W2LSG7"/>
<organism evidence="2">
    <name type="scientific">Phytophthora nicotianae</name>
    <name type="common">Potato buckeye rot agent</name>
    <name type="synonym">Phytophthora parasitica</name>
    <dbReference type="NCBI Taxonomy" id="4792"/>
    <lineage>
        <taxon>Eukaryota</taxon>
        <taxon>Sar</taxon>
        <taxon>Stramenopiles</taxon>
        <taxon>Oomycota</taxon>
        <taxon>Peronosporomycetes</taxon>
        <taxon>Peronosporales</taxon>
        <taxon>Peronosporaceae</taxon>
        <taxon>Phytophthora</taxon>
    </lineage>
</organism>
<feature type="signal peptide" evidence="1">
    <location>
        <begin position="1"/>
        <end position="28"/>
    </location>
</feature>
<reference evidence="2" key="1">
    <citation type="submission" date="2013-11" db="EMBL/GenBank/DDBJ databases">
        <title>The Genome Sequence of Phytophthora parasitica CHvinca01.</title>
        <authorList>
            <consortium name="The Broad Institute Genomics Platform"/>
            <person name="Russ C."/>
            <person name="Tyler B."/>
            <person name="Panabieres F."/>
            <person name="Shan W."/>
            <person name="Tripathy S."/>
            <person name="Grunwald N."/>
            <person name="Machado M."/>
            <person name="Johnson C.S."/>
            <person name="Arredondo F."/>
            <person name="Hong C."/>
            <person name="Coffey M."/>
            <person name="Young S.K."/>
            <person name="Zeng Q."/>
            <person name="Gargeya S."/>
            <person name="Fitzgerald M."/>
            <person name="Abouelleil A."/>
            <person name="Alvarado L."/>
            <person name="Chapman S.B."/>
            <person name="Gainer-Dewar J."/>
            <person name="Goldberg J."/>
            <person name="Griggs A."/>
            <person name="Gujja S."/>
            <person name="Hansen M."/>
            <person name="Howarth C."/>
            <person name="Imamovic A."/>
            <person name="Ireland A."/>
            <person name="Larimer J."/>
            <person name="McCowan C."/>
            <person name="Murphy C."/>
            <person name="Pearson M."/>
            <person name="Poon T.W."/>
            <person name="Priest M."/>
            <person name="Roberts A."/>
            <person name="Saif S."/>
            <person name="Shea T."/>
            <person name="Sykes S."/>
            <person name="Wortman J."/>
            <person name="Nusbaum C."/>
            <person name="Birren B."/>
        </authorList>
    </citation>
    <scope>NUCLEOTIDE SEQUENCE [LARGE SCALE GENOMIC DNA]</scope>
    <source>
        <strain evidence="2">CHvinca01</strain>
    </source>
</reference>
<dbReference type="EMBL" id="KI678047">
    <property type="protein sequence ID" value="ETM00439.1"/>
    <property type="molecule type" value="Genomic_DNA"/>
</dbReference>
<name>W2LSG7_PHYNI</name>
<sequence length="612" mass="69490">MPARTSPTSRLDWFLLLSIIALLTYVNGGSVAAKVFNDNTKGKVPNRAADAQTRRYLREPNWLTTGNDGDNFEERAIDVKLPMTAKLQNLVNSPTLKSLATSIKHRLTSNNQIATDKLFARLNVGAAESKLFESAPYQQWVQSVTTAYKNTPGMGEAAMFSTLTTHYGDEVLAKLLVKKNEVLAKLLVEAQQISKTRSIAEQFQALQIDNWIAKDQKADDIYALLKLSVADDALLKNPLMNTWISYVTRLGKEDPYDLLLLKLKTRYDEAELAHLLIAAKADNSAESVAKKVEQAQLKNWLTGGKTEDDAFNLLRLSIDDGYEILKNPALSTWNSYVKMRKHNPDELLFLKLKRQFSDYEIAKVIVAATRDTKVTINLGGLEKMQLDSWVKLDKTADDIFNVLKLNKEGDKLFESPVLSYWVAFVMKGDKENADELMYSVMKKYYGDDMLEKLFARVKGSASTKRLASKLEQEMWMSHGKTEDDIFNYLKLGEKGDGIFKDPALSTWVSYRKPDEFAVISALEKHFDYVDLARKLGYAEHQAKMKGDTVEIVTSLQNLQFKQWMTEKGLDPNRVGRLLIKSPRDTRNNRVLLDFYDFYRANGGQVKLHLRNM</sequence>
<gene>
    <name evidence="2" type="ORF">L917_02841</name>
</gene>
<dbReference type="OrthoDB" id="110891at2759"/>
<evidence type="ECO:0008006" key="3">
    <source>
        <dbReference type="Google" id="ProtNLM"/>
    </source>
</evidence>
<proteinExistence type="predicted"/>
<dbReference type="Proteomes" id="UP000054423">
    <property type="component" value="Unassembled WGS sequence"/>
</dbReference>
<evidence type="ECO:0000313" key="2">
    <source>
        <dbReference type="EMBL" id="ETM00439.1"/>
    </source>
</evidence>
<accession>W2LSG7</accession>
<feature type="chain" id="PRO_5004819793" description="RxLR effector protein" evidence="1">
    <location>
        <begin position="29"/>
        <end position="612"/>
    </location>
</feature>
<dbReference type="VEuPathDB" id="FungiDB:PPTG_07728"/>
<protein>
    <recommendedName>
        <fullName evidence="3">RxLR effector protein</fullName>
    </recommendedName>
</protein>
<keyword evidence="1" id="KW-0732">Signal</keyword>